<accession>A0ABS5A1R5</accession>
<comment type="caution">
    <text evidence="1">The sequence shown here is derived from an EMBL/GenBank/DDBJ whole genome shotgun (WGS) entry which is preliminary data.</text>
</comment>
<dbReference type="SUPFAM" id="SSF51735">
    <property type="entry name" value="NAD(P)-binding Rossmann-fold domains"/>
    <property type="match status" value="1"/>
</dbReference>
<evidence type="ECO:0000313" key="1">
    <source>
        <dbReference type="EMBL" id="MBP2455700.1"/>
    </source>
</evidence>
<dbReference type="Proteomes" id="UP000694460">
    <property type="component" value="Unassembled WGS sequence"/>
</dbReference>
<name>A0ABS5A1R5_9MYCO</name>
<proteinExistence type="predicted"/>
<dbReference type="InterPro" id="IPR036291">
    <property type="entry name" value="NAD(P)-bd_dom_sf"/>
</dbReference>
<organism evidence="1 2">
    <name type="scientific">Mycolicibacterium lutetiense</name>
    <dbReference type="NCBI Taxonomy" id="1641992"/>
    <lineage>
        <taxon>Bacteria</taxon>
        <taxon>Bacillati</taxon>
        <taxon>Actinomycetota</taxon>
        <taxon>Actinomycetes</taxon>
        <taxon>Mycobacteriales</taxon>
        <taxon>Mycobacteriaceae</taxon>
        <taxon>Mycolicibacterium</taxon>
    </lineage>
</organism>
<dbReference type="EMBL" id="JAGIOP010000002">
    <property type="protein sequence ID" value="MBP2455700.1"/>
    <property type="molecule type" value="Genomic_DNA"/>
</dbReference>
<reference evidence="1 2" key="1">
    <citation type="submission" date="2021-03" db="EMBL/GenBank/DDBJ databases">
        <title>Sequencing the genomes of 1000 actinobacteria strains.</title>
        <authorList>
            <person name="Klenk H.-P."/>
        </authorList>
    </citation>
    <scope>NUCLEOTIDE SEQUENCE [LARGE SCALE GENOMIC DNA]</scope>
    <source>
        <strain evidence="1 2">DSM 46713</strain>
    </source>
</reference>
<keyword evidence="2" id="KW-1185">Reference proteome</keyword>
<gene>
    <name evidence="1" type="ORF">JOF57_005613</name>
</gene>
<evidence type="ECO:0000313" key="2">
    <source>
        <dbReference type="Proteomes" id="UP000694460"/>
    </source>
</evidence>
<dbReference type="Gene3D" id="3.90.180.10">
    <property type="entry name" value="Medium-chain alcohol dehydrogenases, catalytic domain"/>
    <property type="match status" value="1"/>
</dbReference>
<protein>
    <submittedName>
        <fullName evidence="1">Threonine dehydrogenase-like Zn-dependent dehydrogenase</fullName>
    </submittedName>
</protein>
<dbReference type="Gene3D" id="3.40.50.720">
    <property type="entry name" value="NAD(P)-binding Rossmann-like Domain"/>
    <property type="match status" value="1"/>
</dbReference>
<sequence length="76" mass="7775">MFNPLGAGIKWAAMVPETRPGDVVAILGPGIRGICAAIAAKEAEGAFVAMTGLGPRDLPRLAAARKFGVDLTIDVT</sequence>